<reference evidence="3" key="1">
    <citation type="journal article" date="2023" name="Nat. Commun.">
        <title>Diploid and tetraploid genomes of Acorus and the evolution of monocots.</title>
        <authorList>
            <person name="Ma L."/>
            <person name="Liu K.W."/>
            <person name="Li Z."/>
            <person name="Hsiao Y.Y."/>
            <person name="Qi Y."/>
            <person name="Fu T."/>
            <person name="Tang G.D."/>
            <person name="Zhang D."/>
            <person name="Sun W.H."/>
            <person name="Liu D.K."/>
            <person name="Li Y."/>
            <person name="Chen G.Z."/>
            <person name="Liu X.D."/>
            <person name="Liao X.Y."/>
            <person name="Jiang Y.T."/>
            <person name="Yu X."/>
            <person name="Hao Y."/>
            <person name="Huang J."/>
            <person name="Zhao X.W."/>
            <person name="Ke S."/>
            <person name="Chen Y.Y."/>
            <person name="Wu W.L."/>
            <person name="Hsu J.L."/>
            <person name="Lin Y.F."/>
            <person name="Huang M.D."/>
            <person name="Li C.Y."/>
            <person name="Huang L."/>
            <person name="Wang Z.W."/>
            <person name="Zhao X."/>
            <person name="Zhong W.Y."/>
            <person name="Peng D.H."/>
            <person name="Ahmad S."/>
            <person name="Lan S."/>
            <person name="Zhang J.S."/>
            <person name="Tsai W.C."/>
            <person name="Van de Peer Y."/>
            <person name="Liu Z.J."/>
        </authorList>
    </citation>
    <scope>NUCLEOTIDE SEQUENCE</scope>
    <source>
        <strain evidence="3">CP</strain>
    </source>
</reference>
<keyword evidence="1" id="KW-0812">Transmembrane</keyword>
<protein>
    <submittedName>
        <fullName evidence="3">Ribonuclease H protein</fullName>
    </submittedName>
</protein>
<dbReference type="EMBL" id="JAUJYO010000019">
    <property type="protein sequence ID" value="KAK1288113.1"/>
    <property type="molecule type" value="Genomic_DNA"/>
</dbReference>
<dbReference type="InterPro" id="IPR026960">
    <property type="entry name" value="RVT-Znf"/>
</dbReference>
<feature type="transmembrane region" description="Helical" evidence="1">
    <location>
        <begin position="483"/>
        <end position="500"/>
    </location>
</feature>
<evidence type="ECO:0000313" key="3">
    <source>
        <dbReference type="EMBL" id="KAK1288113.1"/>
    </source>
</evidence>
<accession>A0AAV9CIP9</accession>
<comment type="caution">
    <text evidence="3">The sequence shown here is derived from an EMBL/GenBank/DDBJ whole genome shotgun (WGS) entry which is preliminary data.</text>
</comment>
<dbReference type="PANTHER" id="PTHR33116">
    <property type="entry name" value="REVERSE TRANSCRIPTASE ZINC-BINDING DOMAIN-CONTAINING PROTEIN-RELATED-RELATED"/>
    <property type="match status" value="1"/>
</dbReference>
<dbReference type="Pfam" id="PF13966">
    <property type="entry name" value="zf-RVT"/>
    <property type="match status" value="1"/>
</dbReference>
<sequence length="549" mass="61956">MDLPYANRLSNDCVEVGLSGSLVTMMKWNRQVSWRVKIRGITTIIRQSNWCICTRSSTTHLAKEKVTSNTDGNWRAWIEEVDDGILEGFNDYNCASPLPMLRLLRFWGLPLLLQKGLGDEKTREVKVWCWLNRGFEGFHFILKCFKKLSGLSINFSKSVLLPINVDGDVTASLASTIGCSIGEFPCKHLGLPLVKDRLRKADWLALVDKVSTRLSGWKSWLVSMGSKVSLLQAVLSNLPTFYLSIFKMPKGIGYLIDVIHHRFLWNGTDSATQRPHLVNWEAVCLRRTVGGLGILILPVFNKSLRSKWLWRWETAPHAVWRKLLWERYGHRARGHDHTPLPSCQMTQVAKGIFGLAVEFSPTVTWALGDGNLANFWEDICLRVVVPDRSHCAALLWKLTIPAKVKGRLLTRAYQASWQPNDPDLCVLCNAERETTTHLLCSCAFTAQLWDRLRGEEGMRADINSLDDLWEVGLMLHQAAVNEVGAGVALTVISALLWSLWRTRKAKIFSDRADQVDTVWEDTISLTNSWGGGLAGARSFVFRGGRLRVS</sequence>
<evidence type="ECO:0000259" key="2">
    <source>
        <dbReference type="Pfam" id="PF13966"/>
    </source>
</evidence>
<keyword evidence="4" id="KW-1185">Reference proteome</keyword>
<proteinExistence type="predicted"/>
<evidence type="ECO:0000313" key="4">
    <source>
        <dbReference type="Proteomes" id="UP001180020"/>
    </source>
</evidence>
<organism evidence="3 4">
    <name type="scientific">Acorus calamus</name>
    <name type="common">Sweet flag</name>
    <dbReference type="NCBI Taxonomy" id="4465"/>
    <lineage>
        <taxon>Eukaryota</taxon>
        <taxon>Viridiplantae</taxon>
        <taxon>Streptophyta</taxon>
        <taxon>Embryophyta</taxon>
        <taxon>Tracheophyta</taxon>
        <taxon>Spermatophyta</taxon>
        <taxon>Magnoliopsida</taxon>
        <taxon>Liliopsida</taxon>
        <taxon>Acoraceae</taxon>
        <taxon>Acorus</taxon>
    </lineage>
</organism>
<gene>
    <name evidence="3" type="ORF">QJS10_CPB19g00359</name>
</gene>
<keyword evidence="1" id="KW-1133">Transmembrane helix</keyword>
<dbReference type="AlphaFoldDB" id="A0AAV9CIP9"/>
<dbReference type="PANTHER" id="PTHR33116:SF78">
    <property type="entry name" value="OS12G0587133 PROTEIN"/>
    <property type="match status" value="1"/>
</dbReference>
<dbReference type="Proteomes" id="UP001180020">
    <property type="component" value="Unassembled WGS sequence"/>
</dbReference>
<keyword evidence="1" id="KW-0472">Membrane</keyword>
<feature type="domain" description="Reverse transcriptase zinc-binding" evidence="2">
    <location>
        <begin position="390"/>
        <end position="449"/>
    </location>
</feature>
<evidence type="ECO:0000256" key="1">
    <source>
        <dbReference type="SAM" id="Phobius"/>
    </source>
</evidence>
<reference evidence="3" key="2">
    <citation type="submission" date="2023-06" db="EMBL/GenBank/DDBJ databases">
        <authorList>
            <person name="Ma L."/>
            <person name="Liu K.-W."/>
            <person name="Li Z."/>
            <person name="Hsiao Y.-Y."/>
            <person name="Qi Y."/>
            <person name="Fu T."/>
            <person name="Tang G."/>
            <person name="Zhang D."/>
            <person name="Sun W.-H."/>
            <person name="Liu D.-K."/>
            <person name="Li Y."/>
            <person name="Chen G.-Z."/>
            <person name="Liu X.-D."/>
            <person name="Liao X.-Y."/>
            <person name="Jiang Y.-T."/>
            <person name="Yu X."/>
            <person name="Hao Y."/>
            <person name="Huang J."/>
            <person name="Zhao X.-W."/>
            <person name="Ke S."/>
            <person name="Chen Y.-Y."/>
            <person name="Wu W.-L."/>
            <person name="Hsu J.-L."/>
            <person name="Lin Y.-F."/>
            <person name="Huang M.-D."/>
            <person name="Li C.-Y."/>
            <person name="Huang L."/>
            <person name="Wang Z.-W."/>
            <person name="Zhao X."/>
            <person name="Zhong W.-Y."/>
            <person name="Peng D.-H."/>
            <person name="Ahmad S."/>
            <person name="Lan S."/>
            <person name="Zhang J.-S."/>
            <person name="Tsai W.-C."/>
            <person name="Van De Peer Y."/>
            <person name="Liu Z.-J."/>
        </authorList>
    </citation>
    <scope>NUCLEOTIDE SEQUENCE</scope>
    <source>
        <strain evidence="3">CP</strain>
        <tissue evidence="3">Leaves</tissue>
    </source>
</reference>
<name>A0AAV9CIP9_ACOCL</name>